<dbReference type="Proteomes" id="UP000003146">
    <property type="component" value="Unassembled WGS sequence"/>
</dbReference>
<dbReference type="HOGENOM" id="CLU_1044509_0_0_10"/>
<feature type="chain" id="PRO_5002790164" description="DUF4595 domain-containing protein" evidence="1">
    <location>
        <begin position="22"/>
        <end position="259"/>
    </location>
</feature>
<reference evidence="2 3" key="2">
    <citation type="submission" date="2008-04" db="EMBL/GenBank/DDBJ databases">
        <authorList>
            <person name="Fulton L."/>
            <person name="Clifton S."/>
            <person name="Fulton B."/>
            <person name="Xu J."/>
            <person name="Minx P."/>
            <person name="Pepin K.H."/>
            <person name="Johnson M."/>
            <person name="Thiruvilangam P."/>
            <person name="Bhonagiri V."/>
            <person name="Nash W.E."/>
            <person name="Mardis E.R."/>
            <person name="Wilson R.K."/>
        </authorList>
    </citation>
    <scope>NUCLEOTIDE SEQUENCE [LARGE SCALE GENOMIC DNA]</scope>
    <source>
        <strain evidence="2 3">DSM 17136</strain>
    </source>
</reference>
<evidence type="ECO:0008006" key="4">
    <source>
        <dbReference type="Google" id="ProtNLM"/>
    </source>
</evidence>
<dbReference type="AlphaFoldDB" id="B3JNP6"/>
<comment type="caution">
    <text evidence="2">The sequence shown here is derived from an EMBL/GenBank/DDBJ whole genome shotgun (WGS) entry which is preliminary data.</text>
</comment>
<reference evidence="2 3" key="1">
    <citation type="submission" date="2008-04" db="EMBL/GenBank/DDBJ databases">
        <title>Draft genome sequence of Bacteroides coprocola (DSM 17136).</title>
        <authorList>
            <person name="Sudarsanam P."/>
            <person name="Ley R."/>
            <person name="Guruge J."/>
            <person name="Turnbaugh P.J."/>
            <person name="Mahowald M."/>
            <person name="Liep D."/>
            <person name="Gordon J."/>
        </authorList>
    </citation>
    <scope>NUCLEOTIDE SEQUENCE [LARGE SCALE GENOMIC DNA]</scope>
    <source>
        <strain evidence="2 3">DSM 17136</strain>
    </source>
</reference>
<name>B3JNP6_9BACT</name>
<dbReference type="CDD" id="cd12871">
    <property type="entry name" value="Bacuni_01323_like"/>
    <property type="match status" value="1"/>
</dbReference>
<keyword evidence="1" id="KW-0732">Signal</keyword>
<gene>
    <name evidence="2" type="ORF">BACCOP_03560</name>
</gene>
<feature type="signal peptide" evidence="1">
    <location>
        <begin position="1"/>
        <end position="21"/>
    </location>
</feature>
<dbReference type="OrthoDB" id="1050498at2"/>
<evidence type="ECO:0000313" key="2">
    <source>
        <dbReference type="EMBL" id="EDU99461.1"/>
    </source>
</evidence>
<proteinExistence type="predicted"/>
<sequence length="259" mass="30330">MKTFRLIGIALFAIVMCVNFASCSKDTDILTDNEIIAKSKKLIGMKETEGDNTYIWEFSYDSEGKLSSIIYSFDLYGGSNRQQQVTHYTWRSFTIIAESDYQTRTYTLDENNLVKTIRSDKETDWSNAQFSYNSSNQLLVADNGTYSNKYTWENDEISKINSNDSYSNIIYSGKTCKGYFPLYNYYDDIFYAHPELIGLRNLQLPEREFYKYKDSQIEFEYSYIFDEDGYVESCTMVRTEKNLSNNSNTSTTIFTFKWE</sequence>
<organism evidence="2 3">
    <name type="scientific">Phocaeicola coprocola DSM 17136</name>
    <dbReference type="NCBI Taxonomy" id="470145"/>
    <lineage>
        <taxon>Bacteria</taxon>
        <taxon>Pseudomonadati</taxon>
        <taxon>Bacteroidota</taxon>
        <taxon>Bacteroidia</taxon>
        <taxon>Bacteroidales</taxon>
        <taxon>Bacteroidaceae</taxon>
        <taxon>Phocaeicola</taxon>
    </lineage>
</organism>
<dbReference type="EMBL" id="ABIY02000118">
    <property type="protein sequence ID" value="EDU99461.1"/>
    <property type="molecule type" value="Genomic_DNA"/>
</dbReference>
<dbReference type="eggNOG" id="ENOG5030246">
    <property type="taxonomic scope" value="Bacteria"/>
</dbReference>
<accession>B3JNP6</accession>
<evidence type="ECO:0000256" key="1">
    <source>
        <dbReference type="SAM" id="SignalP"/>
    </source>
</evidence>
<evidence type="ECO:0000313" key="3">
    <source>
        <dbReference type="Proteomes" id="UP000003146"/>
    </source>
</evidence>
<protein>
    <recommendedName>
        <fullName evidence="4">DUF4595 domain-containing protein</fullName>
    </recommendedName>
</protein>
<dbReference type="RefSeq" id="WP_007571019.1">
    <property type="nucleotide sequence ID" value="NZ_DS981505.1"/>
</dbReference>